<dbReference type="EMBL" id="JABCRI010000003">
    <property type="protein sequence ID" value="KAF8409276.1"/>
    <property type="molecule type" value="Genomic_DNA"/>
</dbReference>
<accession>A0A835DMQ9</accession>
<keyword evidence="2" id="KW-1185">Reference proteome</keyword>
<gene>
    <name evidence="1" type="ORF">HHK36_005350</name>
</gene>
<proteinExistence type="predicted"/>
<reference evidence="1 2" key="1">
    <citation type="submission" date="2020-04" db="EMBL/GenBank/DDBJ databases">
        <title>Plant Genome Project.</title>
        <authorList>
            <person name="Zhang R.-G."/>
        </authorList>
    </citation>
    <scope>NUCLEOTIDE SEQUENCE [LARGE SCALE GENOMIC DNA]</scope>
    <source>
        <strain evidence="1">YNK0</strain>
        <tissue evidence="1">Leaf</tissue>
    </source>
</reference>
<comment type="caution">
    <text evidence="1">The sequence shown here is derived from an EMBL/GenBank/DDBJ whole genome shotgun (WGS) entry which is preliminary data.</text>
</comment>
<evidence type="ECO:0000313" key="2">
    <source>
        <dbReference type="Proteomes" id="UP000655225"/>
    </source>
</evidence>
<dbReference type="AlphaFoldDB" id="A0A835DMQ9"/>
<evidence type="ECO:0000313" key="1">
    <source>
        <dbReference type="EMBL" id="KAF8409276.1"/>
    </source>
</evidence>
<dbReference type="Proteomes" id="UP000655225">
    <property type="component" value="Unassembled WGS sequence"/>
</dbReference>
<organism evidence="1 2">
    <name type="scientific">Tetracentron sinense</name>
    <name type="common">Spur-leaf</name>
    <dbReference type="NCBI Taxonomy" id="13715"/>
    <lineage>
        <taxon>Eukaryota</taxon>
        <taxon>Viridiplantae</taxon>
        <taxon>Streptophyta</taxon>
        <taxon>Embryophyta</taxon>
        <taxon>Tracheophyta</taxon>
        <taxon>Spermatophyta</taxon>
        <taxon>Magnoliopsida</taxon>
        <taxon>Trochodendrales</taxon>
        <taxon>Trochodendraceae</taxon>
        <taxon>Tetracentron</taxon>
    </lineage>
</organism>
<name>A0A835DMQ9_TETSI</name>
<protein>
    <submittedName>
        <fullName evidence="1">Uncharacterized protein</fullName>
    </submittedName>
</protein>
<sequence>MMGLLASKGDLTPSDDVSGLKVKVIGGLWNLDLKELRSSILMTKTGSSQKNVDDKHLHEDSTALSSQMQLLVAIFVNEQPGNGLDLQSPAFPAKLWSMGPRKFREGRERAVTRSAVHLMPLQLPEQASEVVQLHFLPSVLLYADGVFLMNVGDLNGLDTVQNEYYPTAINHGSVSMVLEAAVSLISLYKTFQFPDPDPVNSNTIEELSSSDFYASPELLKLISSSGFILLDRSQLFFPS</sequence>